<dbReference type="InterPro" id="IPR020946">
    <property type="entry name" value="Flavin_mOase-like"/>
</dbReference>
<keyword evidence="9" id="KW-1185">Reference proteome</keyword>
<dbReference type="AlphaFoldDB" id="A0AAI8W1X2"/>
<name>A0AAI8W1X2_9PEZI</name>
<proteinExistence type="inferred from homology"/>
<keyword evidence="4" id="KW-0274">FAD</keyword>
<comment type="cofactor">
    <cofactor evidence="1">
        <name>FAD</name>
        <dbReference type="ChEBI" id="CHEBI:57692"/>
    </cofactor>
</comment>
<dbReference type="Proteomes" id="UP001296104">
    <property type="component" value="Unassembled WGS sequence"/>
</dbReference>
<dbReference type="EMBL" id="CAVMBE010000001">
    <property type="protein sequence ID" value="CAK3755532.1"/>
    <property type="molecule type" value="Genomic_DNA"/>
</dbReference>
<evidence type="ECO:0000256" key="1">
    <source>
        <dbReference type="ARBA" id="ARBA00001974"/>
    </source>
</evidence>
<evidence type="ECO:0000256" key="2">
    <source>
        <dbReference type="ARBA" id="ARBA00010139"/>
    </source>
</evidence>
<accession>A0AAI8W1X2</accession>
<evidence type="ECO:0000256" key="5">
    <source>
        <dbReference type="ARBA" id="ARBA00022857"/>
    </source>
</evidence>
<keyword evidence="5" id="KW-0521">NADP</keyword>
<dbReference type="InterPro" id="IPR050775">
    <property type="entry name" value="FAD-binding_Monooxygenases"/>
</dbReference>
<dbReference type="GO" id="GO:0004499">
    <property type="term" value="F:N,N-dimethylaniline monooxygenase activity"/>
    <property type="evidence" value="ECO:0007669"/>
    <property type="project" value="InterPro"/>
</dbReference>
<evidence type="ECO:0000256" key="7">
    <source>
        <dbReference type="ARBA" id="ARBA00023033"/>
    </source>
</evidence>
<dbReference type="PANTHER" id="PTHR43098">
    <property type="entry name" value="L-ORNITHINE N(5)-MONOOXYGENASE-RELATED"/>
    <property type="match status" value="1"/>
</dbReference>
<dbReference type="GO" id="GO:0050661">
    <property type="term" value="F:NADP binding"/>
    <property type="evidence" value="ECO:0007669"/>
    <property type="project" value="InterPro"/>
</dbReference>
<keyword evidence="3" id="KW-0285">Flavoprotein</keyword>
<gene>
    <name evidence="8" type="ORF">LECACI_7A000230</name>
</gene>
<dbReference type="Gene3D" id="3.50.50.60">
    <property type="entry name" value="FAD/NAD(P)-binding domain"/>
    <property type="match status" value="2"/>
</dbReference>
<dbReference type="InterPro" id="IPR036188">
    <property type="entry name" value="FAD/NAD-bd_sf"/>
</dbReference>
<evidence type="ECO:0000256" key="6">
    <source>
        <dbReference type="ARBA" id="ARBA00023002"/>
    </source>
</evidence>
<sequence>MGSAAPNDQGAYDVLIIGGGFSGIWQLYLLRKSGFKVRLLEAGTALGGIWHWNAYPGARVDTSVPTYQLTAEDSWKDWHWKEKFPSRAELVAYFEHLDNIWGLSKDVSFESRLTSMQWDAENARWKCMVNNGESQWSASFVVLCTGFASKRYVPPFKNIDRFQGEIHHTAAWPREGTALKDRRVAVIGTGASGVQAIQEIAKEASHLTVFQRTPNTALPMRNSDVDNAAVKLYYPATERVVKSSFGAFDYDFAKVDGDPMNLPKAERMRQYEQLYNAGGLKLWLGTYIAMLIDEDLNEEVYQFWRSKTIARVADPVRAEILAPERKVHPFGTKRVSLEQNFFEVFNQENVDLVDLHSTPIEEFLPNAIRTSDGYVHEVELIVLATGFVSYTGGITDIDIRNAHGQSIKDKWTQETHTTLGMATSGFPNLFFQYGPQAPTAFSTGPISAETQGAWIEQLLLHARDNGFKTVECTPEAEKEWRKHVHDVANQTLFPKAKSWYMGANIAGREPEVLNYMGGLPVYRQQIWDCAKSGYVGFVLAE</sequence>
<comment type="caution">
    <text evidence="8">The sequence shown here is derived from an EMBL/GenBank/DDBJ whole genome shotgun (WGS) entry which is preliminary data.</text>
</comment>
<evidence type="ECO:0000256" key="3">
    <source>
        <dbReference type="ARBA" id="ARBA00022630"/>
    </source>
</evidence>
<dbReference type="PANTHER" id="PTHR43098:SF3">
    <property type="entry name" value="L-ORNITHINE N(5)-MONOOXYGENASE-RELATED"/>
    <property type="match status" value="1"/>
</dbReference>
<keyword evidence="7" id="KW-0503">Monooxygenase</keyword>
<dbReference type="Pfam" id="PF00743">
    <property type="entry name" value="FMO-like"/>
    <property type="match status" value="1"/>
</dbReference>
<organism evidence="8 9">
    <name type="scientific">Lecanosticta acicola</name>
    <dbReference type="NCBI Taxonomy" id="111012"/>
    <lineage>
        <taxon>Eukaryota</taxon>
        <taxon>Fungi</taxon>
        <taxon>Dikarya</taxon>
        <taxon>Ascomycota</taxon>
        <taxon>Pezizomycotina</taxon>
        <taxon>Dothideomycetes</taxon>
        <taxon>Dothideomycetidae</taxon>
        <taxon>Mycosphaerellales</taxon>
        <taxon>Mycosphaerellaceae</taxon>
        <taxon>Lecanosticta</taxon>
    </lineage>
</organism>
<keyword evidence="6" id="KW-0560">Oxidoreductase</keyword>
<reference evidence="8" key="1">
    <citation type="submission" date="2023-11" db="EMBL/GenBank/DDBJ databases">
        <authorList>
            <person name="Alioto T."/>
            <person name="Alioto T."/>
            <person name="Gomez Garrido J."/>
        </authorList>
    </citation>
    <scope>NUCLEOTIDE SEQUENCE</scope>
</reference>
<evidence type="ECO:0000256" key="4">
    <source>
        <dbReference type="ARBA" id="ARBA00022827"/>
    </source>
</evidence>
<dbReference type="GO" id="GO:0050660">
    <property type="term" value="F:flavin adenine dinucleotide binding"/>
    <property type="evidence" value="ECO:0007669"/>
    <property type="project" value="InterPro"/>
</dbReference>
<dbReference type="SUPFAM" id="SSF51905">
    <property type="entry name" value="FAD/NAD(P)-binding domain"/>
    <property type="match status" value="1"/>
</dbReference>
<comment type="similarity">
    <text evidence="2">Belongs to the FAD-binding monooxygenase family.</text>
</comment>
<protein>
    <submittedName>
        <fullName evidence="8">Unnamed protein product</fullName>
    </submittedName>
</protein>
<evidence type="ECO:0000313" key="8">
    <source>
        <dbReference type="EMBL" id="CAK3755532.1"/>
    </source>
</evidence>
<evidence type="ECO:0000313" key="9">
    <source>
        <dbReference type="Proteomes" id="UP001296104"/>
    </source>
</evidence>